<name>A0A2I4DA97_AUSLI</name>
<sequence length="850" mass="95883">MKMDSESEITFPRSSSNSFFERLPDETDASSALPALIQDDERSDDVFFQLSPSGCEAPLQPLEGSTDATASNSGMTLSNGAADASCTEANPHSLDRHPGEKQLMTEQDKMDKRMLSTTQSSRKSLDNNDKNSTPYPDQTSMDGKASPVETSYDKPGKHHEDNSSEDEDSNDGQEIILSEEENWGGNHENRGSFSQQIPPNADRNSETETCLNKEGDKTNSEDVCFDKKDFKISKDQLDSESVETNAPALSGPANEDAFESPDPSVSCKFKQNTVEEATSQLHVDSFSGEVTSAIEEHVGRSLDHNLTSDHLKRDNGTAQTQAAQLFICKDSEEMSEQQDGSWRIATDIHQGERLLHRLQMVQLRHDEIPNMTQETGKEVRVEEEDRFKEGRMKGESTTSEEEEEEGELKTVKEEVAKTTLTEDMNEEKVQTKARAFLSTMPEIIHLNQNREGESLDNQSKCSAPSDLSLDNIHETSCSKVPFISTGHRLSAAETSKERQIHEVAQGKQNLQRTEGVFNLTDDPDVLEIPFKTNLSLESLLANVCTSQPSRWQFSEKKMQKEISQEIQRELVLVNQGKIPGGYSRGEVRQLKETKQLFEAFQQDNTNAPTRHQKHPASVMKGDVYPSVLERTHSLEMFSLKTCSVSRTQSLRLNNSETTKSDKNLENFRSKSPTGGSREKTRLSPYSKQDKQLRLHRSMDSISGEASISAIKTRDKTREGSQESPILKQNPFFKLRPAMALQPGVEKDIREAKEREEELRKQRCKLYGEFRQKSEEEEERSRCTQTVGSDRRLQSRGKLERVWPPPSKRDQKKSEQTQQEVKVHRAGGQRAPLWQRWEAGLINKAAQDENK</sequence>
<keyword evidence="2" id="KW-1185">Reference proteome</keyword>
<dbReference type="Proteomes" id="UP000192220">
    <property type="component" value="Unplaced"/>
</dbReference>
<dbReference type="InterPro" id="IPR042779">
    <property type="entry name" value="MISP/MISP3-like"/>
</dbReference>
<dbReference type="PANTHER" id="PTHR18839:SF0">
    <property type="entry name" value="MITOTIC INTERACTOR AND SUBSTRATE OF PLK1 ISOFORM X1-RELATED"/>
    <property type="match status" value="1"/>
</dbReference>
<reference evidence="3" key="1">
    <citation type="submission" date="2025-08" db="UniProtKB">
        <authorList>
            <consortium name="RefSeq"/>
        </authorList>
    </citation>
    <scope>IDENTIFICATION</scope>
</reference>
<protein>
    <submittedName>
        <fullName evidence="3">Uncharacterized protein LOC106536418</fullName>
    </submittedName>
</protein>
<gene>
    <name evidence="3" type="primary">LOC106536418</name>
</gene>
<feature type="region of interest" description="Disordered" evidence="1">
    <location>
        <begin position="650"/>
        <end position="728"/>
    </location>
</feature>
<accession>A0A2I4DA97</accession>
<proteinExistence type="predicted"/>
<evidence type="ECO:0000313" key="3">
    <source>
        <dbReference type="RefSeq" id="XP_013889152.1"/>
    </source>
</evidence>
<feature type="compositionally biased region" description="Basic and acidic residues" evidence="1">
    <location>
        <begin position="711"/>
        <end position="720"/>
    </location>
</feature>
<dbReference type="PANTHER" id="PTHR18839">
    <property type="entry name" value="MITOTIC INTERACTOR AND SUBSTRATE OF PLK1 MISP FAMILY MEMBER"/>
    <property type="match status" value="1"/>
</dbReference>
<feature type="compositionally biased region" description="Basic and acidic residues" evidence="1">
    <location>
        <begin position="676"/>
        <end position="698"/>
    </location>
</feature>
<dbReference type="KEGG" id="alim:106536418"/>
<feature type="compositionally biased region" description="Basic and acidic residues" evidence="1">
    <location>
        <begin position="203"/>
        <end position="218"/>
    </location>
</feature>
<feature type="region of interest" description="Disordered" evidence="1">
    <location>
        <begin position="236"/>
        <end position="264"/>
    </location>
</feature>
<dbReference type="GeneID" id="106536418"/>
<dbReference type="InParanoid" id="A0A2I4DA97"/>
<feature type="compositionally biased region" description="Basic and acidic residues" evidence="1">
    <location>
        <begin position="788"/>
        <end position="814"/>
    </location>
</feature>
<evidence type="ECO:0000256" key="1">
    <source>
        <dbReference type="SAM" id="MobiDB-lite"/>
    </source>
</evidence>
<feature type="compositionally biased region" description="Basic and acidic residues" evidence="1">
    <location>
        <begin position="658"/>
        <end position="668"/>
    </location>
</feature>
<feature type="compositionally biased region" description="Basic and acidic residues" evidence="1">
    <location>
        <begin position="772"/>
        <end position="781"/>
    </location>
</feature>
<organism evidence="2 3">
    <name type="scientific">Austrofundulus limnaeus</name>
    <name type="common">Annual killifish</name>
    <dbReference type="NCBI Taxonomy" id="52670"/>
    <lineage>
        <taxon>Eukaryota</taxon>
        <taxon>Metazoa</taxon>
        <taxon>Chordata</taxon>
        <taxon>Craniata</taxon>
        <taxon>Vertebrata</taxon>
        <taxon>Euteleostomi</taxon>
        <taxon>Actinopterygii</taxon>
        <taxon>Neopterygii</taxon>
        <taxon>Teleostei</taxon>
        <taxon>Neoteleostei</taxon>
        <taxon>Acanthomorphata</taxon>
        <taxon>Ovalentaria</taxon>
        <taxon>Atherinomorphae</taxon>
        <taxon>Cyprinodontiformes</taxon>
        <taxon>Rivulidae</taxon>
        <taxon>Austrofundulus</taxon>
    </lineage>
</organism>
<feature type="compositionally biased region" description="Polar residues" evidence="1">
    <location>
        <begin position="130"/>
        <end position="141"/>
    </location>
</feature>
<dbReference type="RefSeq" id="XP_013889152.1">
    <property type="nucleotide sequence ID" value="XM_014033698.1"/>
</dbReference>
<feature type="compositionally biased region" description="Basic and acidic residues" evidence="1">
    <location>
        <begin position="151"/>
        <end position="162"/>
    </location>
</feature>
<evidence type="ECO:0000313" key="2">
    <source>
        <dbReference type="Proteomes" id="UP000192220"/>
    </source>
</evidence>
<feature type="region of interest" description="Disordered" evidence="1">
    <location>
        <begin position="1"/>
        <end position="218"/>
    </location>
</feature>
<feature type="region of interest" description="Disordered" evidence="1">
    <location>
        <begin position="373"/>
        <end position="408"/>
    </location>
</feature>
<feature type="compositionally biased region" description="Polar residues" evidence="1">
    <location>
        <begin position="66"/>
        <end position="79"/>
    </location>
</feature>
<dbReference type="AlphaFoldDB" id="A0A2I4DA97"/>
<feature type="compositionally biased region" description="Acidic residues" evidence="1">
    <location>
        <begin position="163"/>
        <end position="182"/>
    </location>
</feature>
<feature type="compositionally biased region" description="Basic and acidic residues" evidence="1">
    <location>
        <begin position="375"/>
        <end position="394"/>
    </location>
</feature>
<dbReference type="OrthoDB" id="8902708at2759"/>
<feature type="region of interest" description="Disordered" evidence="1">
    <location>
        <begin position="772"/>
        <end position="835"/>
    </location>
</feature>